<reference evidence="5" key="1">
    <citation type="journal article" date="2021" name="Sci. Adv.">
        <title>The American lobster genome reveals insights on longevity, neural, and immune adaptations.</title>
        <authorList>
            <person name="Polinski J.M."/>
            <person name="Zimin A.V."/>
            <person name="Clark K.F."/>
            <person name="Kohn A.B."/>
            <person name="Sadowski N."/>
            <person name="Timp W."/>
            <person name="Ptitsyn A."/>
            <person name="Khanna P."/>
            <person name="Romanova D.Y."/>
            <person name="Williams P."/>
            <person name="Greenwood S.J."/>
            <person name="Moroz L.L."/>
            <person name="Walt D.R."/>
            <person name="Bodnar A.G."/>
        </authorList>
    </citation>
    <scope>NUCLEOTIDE SEQUENCE</scope>
    <source>
        <strain evidence="5">GMGI-L3</strain>
    </source>
</reference>
<comment type="caution">
    <text evidence="5">The sequence shown here is derived from an EMBL/GenBank/DDBJ whole genome shotgun (WGS) entry which is preliminary data.</text>
</comment>
<dbReference type="AlphaFoldDB" id="A0A8J5MJD9"/>
<dbReference type="EMBL" id="JAHLQT010046319">
    <property type="protein sequence ID" value="KAG7153606.1"/>
    <property type="molecule type" value="Genomic_DNA"/>
</dbReference>
<dbReference type="GO" id="GO:0016616">
    <property type="term" value="F:oxidoreductase activity, acting on the CH-OH group of donors, NAD or NADP as acceptor"/>
    <property type="evidence" value="ECO:0007669"/>
    <property type="project" value="TreeGrafter"/>
</dbReference>
<dbReference type="Gene3D" id="3.40.50.720">
    <property type="entry name" value="NAD(P)-binding Rossmann-like Domain"/>
    <property type="match status" value="1"/>
</dbReference>
<feature type="domain" description="NAD-dependent epimerase/dehydratase" evidence="4">
    <location>
        <begin position="24"/>
        <end position="274"/>
    </location>
</feature>
<dbReference type="InterPro" id="IPR001509">
    <property type="entry name" value="Epimerase_deHydtase"/>
</dbReference>
<evidence type="ECO:0000256" key="1">
    <source>
        <dbReference type="ARBA" id="ARBA00023002"/>
    </source>
</evidence>
<keyword evidence="6" id="KW-1185">Reference proteome</keyword>
<dbReference type="InterPro" id="IPR036291">
    <property type="entry name" value="NAD(P)-bd_dom_sf"/>
</dbReference>
<feature type="compositionally biased region" description="Basic and acidic residues" evidence="3">
    <location>
        <begin position="408"/>
        <end position="456"/>
    </location>
</feature>
<evidence type="ECO:0000313" key="6">
    <source>
        <dbReference type="Proteomes" id="UP000747542"/>
    </source>
</evidence>
<dbReference type="Proteomes" id="UP000747542">
    <property type="component" value="Unassembled WGS sequence"/>
</dbReference>
<evidence type="ECO:0000259" key="4">
    <source>
        <dbReference type="Pfam" id="PF01370"/>
    </source>
</evidence>
<dbReference type="PANTHER" id="PTHR10366">
    <property type="entry name" value="NAD DEPENDENT EPIMERASE/DEHYDRATASE"/>
    <property type="match status" value="1"/>
</dbReference>
<feature type="region of interest" description="Disordered" evidence="3">
    <location>
        <begin position="378"/>
        <end position="456"/>
    </location>
</feature>
<gene>
    <name evidence="5" type="ORF">Hamer_G009246</name>
</gene>
<feature type="compositionally biased region" description="Basic and acidic residues" evidence="3">
    <location>
        <begin position="392"/>
        <end position="401"/>
    </location>
</feature>
<name>A0A8J5MJD9_HOMAM</name>
<evidence type="ECO:0000256" key="3">
    <source>
        <dbReference type="SAM" id="MobiDB-lite"/>
    </source>
</evidence>
<dbReference type="FunFam" id="3.40.50.720:FF:000336">
    <property type="entry name" value="Aldehyde reductase"/>
    <property type="match status" value="1"/>
</dbReference>
<dbReference type="CDD" id="cd05227">
    <property type="entry name" value="AR_SDR_e"/>
    <property type="match status" value="1"/>
</dbReference>
<dbReference type="InterPro" id="IPR050425">
    <property type="entry name" value="NAD(P)_dehydrat-like"/>
</dbReference>
<evidence type="ECO:0000256" key="2">
    <source>
        <dbReference type="ARBA" id="ARBA00023445"/>
    </source>
</evidence>
<dbReference type="PANTHER" id="PTHR10366:SF564">
    <property type="entry name" value="STEROL-4-ALPHA-CARBOXYLATE 3-DEHYDROGENASE, DECARBOXYLATING"/>
    <property type="match status" value="1"/>
</dbReference>
<protein>
    <recommendedName>
        <fullName evidence="4">NAD-dependent epimerase/dehydratase domain-containing protein</fullName>
    </recommendedName>
</protein>
<dbReference type="SUPFAM" id="SSF51735">
    <property type="entry name" value="NAD(P)-binding Rossmann-fold domains"/>
    <property type="match status" value="1"/>
</dbReference>
<proteinExistence type="inferred from homology"/>
<sequence length="456" mass="50446">NLLIFHLICKNSTSKRLFLSPAVVLVTGVSGYLGSHVAKLLLEEGYKVRGTVRSLENEAKLEPLKNLVPDAKFPLELVAADLTKDEGWDKAVEGCSGIMHVASPFPDVTNKVVAEEELIGPAKDGSLRLLKAAAAHANTVKRVVLTSSFASVCGEPVPEPDKEYNEESWTDAESPTIDAYTKSKAIAEKAAWDFVKELPDDQKFELAVINPTLILGPALTEGHKNATSVSFMVQIVNKVYPGVPRVQMPICDVRDVAKAHLKALTMPEAVNNRHIICTDSVWVKDISMAVAKEFKPQGYSIATGQFPYFACWLLGLFNKGMKNTILPRIGKTIKIDNKRMVEVLGVEPTAIDCTINDMVYSLVDLGIARKAKKYKQAGSRAEVPAVNGEVEEDKKEEKESEDKPEEEGEKKELEPEDKEKKEGKEIKEDKPEQKEDNKDKEEAAKEEKKEETESEK</sequence>
<keyword evidence="1" id="KW-0560">Oxidoreductase</keyword>
<accession>A0A8J5MJD9</accession>
<evidence type="ECO:0000313" key="5">
    <source>
        <dbReference type="EMBL" id="KAG7153606.1"/>
    </source>
</evidence>
<comment type="similarity">
    <text evidence="2">Belongs to the NAD(P)-dependent epimerase/dehydratase family. Dihydroflavonol-4-reductase subfamily.</text>
</comment>
<dbReference type="Pfam" id="PF01370">
    <property type="entry name" value="Epimerase"/>
    <property type="match status" value="1"/>
</dbReference>
<organism evidence="5 6">
    <name type="scientific">Homarus americanus</name>
    <name type="common">American lobster</name>
    <dbReference type="NCBI Taxonomy" id="6706"/>
    <lineage>
        <taxon>Eukaryota</taxon>
        <taxon>Metazoa</taxon>
        <taxon>Ecdysozoa</taxon>
        <taxon>Arthropoda</taxon>
        <taxon>Crustacea</taxon>
        <taxon>Multicrustacea</taxon>
        <taxon>Malacostraca</taxon>
        <taxon>Eumalacostraca</taxon>
        <taxon>Eucarida</taxon>
        <taxon>Decapoda</taxon>
        <taxon>Pleocyemata</taxon>
        <taxon>Astacidea</taxon>
        <taxon>Nephropoidea</taxon>
        <taxon>Nephropidae</taxon>
        <taxon>Homarus</taxon>
    </lineage>
</organism>
<feature type="non-terminal residue" evidence="5">
    <location>
        <position position="456"/>
    </location>
</feature>